<dbReference type="InterPro" id="IPR010061">
    <property type="entry name" value="MeMal-semiAld_DH"/>
</dbReference>
<dbReference type="SUPFAM" id="SSF53720">
    <property type="entry name" value="ALDH-like"/>
    <property type="match status" value="1"/>
</dbReference>
<dbReference type="AlphaFoldDB" id="A0A382P791"/>
<dbReference type="GO" id="GO:0006574">
    <property type="term" value="P:L-valine catabolic process"/>
    <property type="evidence" value="ECO:0007669"/>
    <property type="project" value="TreeGrafter"/>
</dbReference>
<feature type="domain" description="Aldehyde dehydrogenase" evidence="3">
    <location>
        <begin position="21"/>
        <end position="239"/>
    </location>
</feature>
<reference evidence="4" key="1">
    <citation type="submission" date="2018-05" db="EMBL/GenBank/DDBJ databases">
        <authorList>
            <person name="Lanie J.A."/>
            <person name="Ng W.-L."/>
            <person name="Kazmierczak K.M."/>
            <person name="Andrzejewski T.M."/>
            <person name="Davidsen T.M."/>
            <person name="Wayne K.J."/>
            <person name="Tettelin H."/>
            <person name="Glass J.I."/>
            <person name="Rusch D."/>
            <person name="Podicherti R."/>
            <person name="Tsui H.-C.T."/>
            <person name="Winkler M.E."/>
        </authorList>
    </citation>
    <scope>NUCLEOTIDE SEQUENCE</scope>
</reference>
<dbReference type="InterPro" id="IPR015590">
    <property type="entry name" value="Aldehyde_DH_dom"/>
</dbReference>
<dbReference type="GO" id="GO:0006210">
    <property type="term" value="P:thymine catabolic process"/>
    <property type="evidence" value="ECO:0007669"/>
    <property type="project" value="TreeGrafter"/>
</dbReference>
<gene>
    <name evidence="4" type="ORF">METZ01_LOCUS322127</name>
</gene>
<organism evidence="4">
    <name type="scientific">marine metagenome</name>
    <dbReference type="NCBI Taxonomy" id="408172"/>
    <lineage>
        <taxon>unclassified sequences</taxon>
        <taxon>metagenomes</taxon>
        <taxon>ecological metagenomes</taxon>
    </lineage>
</organism>
<dbReference type="PANTHER" id="PTHR43866:SF4">
    <property type="entry name" value="MALONATE-SEMIALDEHYDE DEHYDROGENASE"/>
    <property type="match status" value="1"/>
</dbReference>
<sequence length="239" mass="25724">MGKTLQFQNIGDRGNWVDDEWVPAQEGKTISIVSPYFDKEIATVPDSSKADLDAVVNRAQEAFPGWAATNIQDRAKVMVRFKTLMENDMDNLAELIALDNGKTVADAQGSIQRGIDVIEYATSLPKVLKEESSEVSPGIICTMTHAPLGVVAGITPFNFPVMVPLWMIPLAITTGNCFIFKPSEQTPLAGLKIAEYLKEAGLPTGVFSVVNGSREAVEGICDHSHISAVAFVGSSQVAK</sequence>
<protein>
    <recommendedName>
        <fullName evidence="3">Aldehyde dehydrogenase domain-containing protein</fullName>
    </recommendedName>
</protein>
<evidence type="ECO:0000313" key="4">
    <source>
        <dbReference type="EMBL" id="SVC69273.1"/>
    </source>
</evidence>
<dbReference type="Pfam" id="PF00171">
    <property type="entry name" value="Aldedh"/>
    <property type="match status" value="1"/>
</dbReference>
<proteinExistence type="inferred from homology"/>
<evidence type="ECO:0000256" key="2">
    <source>
        <dbReference type="ARBA" id="ARBA00023002"/>
    </source>
</evidence>
<dbReference type="EMBL" id="UINC01105382">
    <property type="protein sequence ID" value="SVC69273.1"/>
    <property type="molecule type" value="Genomic_DNA"/>
</dbReference>
<dbReference type="FunFam" id="3.40.605.10:FF:000007">
    <property type="entry name" value="NAD/NADP-dependent betaine aldehyde dehydrogenase"/>
    <property type="match status" value="1"/>
</dbReference>
<name>A0A382P791_9ZZZZ</name>
<dbReference type="GO" id="GO:0004491">
    <property type="term" value="F:methylmalonate-semialdehyde dehydrogenase (acylating, NAD) activity"/>
    <property type="evidence" value="ECO:0007669"/>
    <property type="project" value="InterPro"/>
</dbReference>
<evidence type="ECO:0000256" key="1">
    <source>
        <dbReference type="ARBA" id="ARBA00009986"/>
    </source>
</evidence>
<comment type="similarity">
    <text evidence="1">Belongs to the aldehyde dehydrogenase family.</text>
</comment>
<accession>A0A382P791</accession>
<keyword evidence="2" id="KW-0560">Oxidoreductase</keyword>
<evidence type="ECO:0000259" key="3">
    <source>
        <dbReference type="Pfam" id="PF00171"/>
    </source>
</evidence>
<dbReference type="PANTHER" id="PTHR43866">
    <property type="entry name" value="MALONATE-SEMIALDEHYDE DEHYDROGENASE"/>
    <property type="match status" value="1"/>
</dbReference>
<dbReference type="InterPro" id="IPR016161">
    <property type="entry name" value="Ald_DH/histidinol_DH"/>
</dbReference>
<feature type="non-terminal residue" evidence="4">
    <location>
        <position position="239"/>
    </location>
</feature>
<dbReference type="Gene3D" id="3.40.605.10">
    <property type="entry name" value="Aldehyde Dehydrogenase, Chain A, domain 1"/>
    <property type="match status" value="1"/>
</dbReference>
<dbReference type="InterPro" id="IPR016162">
    <property type="entry name" value="Ald_DH_N"/>
</dbReference>